<evidence type="ECO:0000256" key="3">
    <source>
        <dbReference type="ARBA" id="ARBA00022989"/>
    </source>
</evidence>
<organism evidence="8">
    <name type="scientific">Nippostrongylus brasiliensis</name>
    <name type="common">Rat hookworm</name>
    <dbReference type="NCBI Taxonomy" id="27835"/>
    <lineage>
        <taxon>Eukaryota</taxon>
        <taxon>Metazoa</taxon>
        <taxon>Ecdysozoa</taxon>
        <taxon>Nematoda</taxon>
        <taxon>Chromadorea</taxon>
        <taxon>Rhabditida</taxon>
        <taxon>Rhabditina</taxon>
        <taxon>Rhabditomorpha</taxon>
        <taxon>Strongyloidea</taxon>
        <taxon>Heligmosomidae</taxon>
        <taxon>Nippostrongylus</taxon>
    </lineage>
</organism>
<evidence type="ECO:0000256" key="2">
    <source>
        <dbReference type="ARBA" id="ARBA00022692"/>
    </source>
</evidence>
<dbReference type="OMA" id="ECKEINQ"/>
<keyword evidence="4" id="KW-0472">Membrane</keyword>
<dbReference type="InterPro" id="IPR018247">
    <property type="entry name" value="EF_Hand_1_Ca_BS"/>
</dbReference>
<dbReference type="InterPro" id="IPR009644">
    <property type="entry name" value="FKTN/MNN4/W02B3.4-1"/>
</dbReference>
<dbReference type="PROSITE" id="PS00018">
    <property type="entry name" value="EF_HAND_1"/>
    <property type="match status" value="2"/>
</dbReference>
<reference evidence="8" key="1">
    <citation type="submission" date="2017-02" db="UniProtKB">
        <authorList>
            <consortium name="WormBaseParasite"/>
        </authorList>
    </citation>
    <scope>IDENTIFICATION</scope>
</reference>
<keyword evidence="3" id="KW-1133">Transmembrane helix</keyword>
<protein>
    <submittedName>
        <fullName evidence="8">Fukutin (inferred by orthology to a human protein)</fullName>
    </submittedName>
</protein>
<feature type="domain" description="W02B3.4-like N-terminal" evidence="5">
    <location>
        <begin position="81"/>
        <end position="167"/>
    </location>
</feature>
<evidence type="ECO:0000313" key="7">
    <source>
        <dbReference type="Proteomes" id="UP000271162"/>
    </source>
</evidence>
<dbReference type="AlphaFoldDB" id="A0A0N4YH98"/>
<dbReference type="STRING" id="27835.A0A0N4YH98"/>
<evidence type="ECO:0000313" key="6">
    <source>
        <dbReference type="EMBL" id="VDL79814.1"/>
    </source>
</evidence>
<dbReference type="InterPro" id="IPR057641">
    <property type="entry name" value="W02B3_4_N"/>
</dbReference>
<dbReference type="Pfam" id="PF24413">
    <property type="entry name" value="W02B3_4_N"/>
    <property type="match status" value="1"/>
</dbReference>
<reference evidence="6 7" key="2">
    <citation type="submission" date="2018-11" db="EMBL/GenBank/DDBJ databases">
        <authorList>
            <consortium name="Pathogen Informatics"/>
        </authorList>
    </citation>
    <scope>NUCLEOTIDE SEQUENCE [LARGE SCALE GENOMIC DNA]</scope>
</reference>
<dbReference type="PANTHER" id="PTHR15407:SF28">
    <property type="entry name" value="RIBITOL-5-PHOSPHATE TRANSFERASE FKTN"/>
    <property type="match status" value="1"/>
</dbReference>
<dbReference type="Proteomes" id="UP000271162">
    <property type="component" value="Unassembled WGS sequence"/>
</dbReference>
<accession>A0A0N4YH98</accession>
<dbReference type="GO" id="GO:0016020">
    <property type="term" value="C:membrane"/>
    <property type="evidence" value="ECO:0007669"/>
    <property type="project" value="UniProtKB-SubCell"/>
</dbReference>
<comment type="subcellular location">
    <subcellularLocation>
        <location evidence="1">Membrane</location>
        <topology evidence="1">Single-pass membrane protein</topology>
    </subcellularLocation>
</comment>
<name>A0A0N4YH98_NIPBR</name>
<gene>
    <name evidence="6" type="ORF">NBR_LOCUS16219</name>
</gene>
<dbReference type="WBParaSite" id="NBR_0001621801-mRNA-1">
    <property type="protein sequence ID" value="NBR_0001621801-mRNA-1"/>
    <property type="gene ID" value="NBR_0001621801"/>
</dbReference>
<proteinExistence type="predicted"/>
<sequence length="353" mass="41651">MLHRIQLPYRAILIDLDVLQSIDRSECKEINQRIRLAVDVKDLNTTDKINYNDFEILYYKTDPMKDYLVVYDSPTRIIPSIDRSECKEINQRIRLAVDVKDLNTTDKINYNDFEILYYKTDPMKDYLVVYDSPIRIIPRFPLMAHGNLSVPTNPRRFIEYWKRSKFIPCLGLKMERNLTSSYLPVQKTIQTMSSLMNYVIDVDFGAHIAQYKPELLDDLLKGRTFRLKRKFGRPNDSMEFTILPHSEGRPMMDLFWMYSNANETWVAGTGGDGTKYKYTYPLLNESCAGELYGHIFWVPCRPKDVLEAEYGPKWYLDHPTSQFWWSSSQHNVKKNGKWSKAEMSEVYKVYTLK</sequence>
<dbReference type="EMBL" id="UYSL01022095">
    <property type="protein sequence ID" value="VDL79814.1"/>
    <property type="molecule type" value="Genomic_DNA"/>
</dbReference>
<keyword evidence="7" id="KW-1185">Reference proteome</keyword>
<evidence type="ECO:0000256" key="4">
    <source>
        <dbReference type="ARBA" id="ARBA00023136"/>
    </source>
</evidence>
<evidence type="ECO:0000256" key="1">
    <source>
        <dbReference type="ARBA" id="ARBA00004167"/>
    </source>
</evidence>
<evidence type="ECO:0000259" key="5">
    <source>
        <dbReference type="Pfam" id="PF24413"/>
    </source>
</evidence>
<dbReference type="PANTHER" id="PTHR15407">
    <property type="entry name" value="FUKUTIN-RELATED"/>
    <property type="match status" value="1"/>
</dbReference>
<evidence type="ECO:0000313" key="8">
    <source>
        <dbReference type="WBParaSite" id="NBR_0001621801-mRNA-1"/>
    </source>
</evidence>
<keyword evidence="2" id="KW-0812">Transmembrane</keyword>